<dbReference type="InterPro" id="IPR036865">
    <property type="entry name" value="CRAL-TRIO_dom_sf"/>
</dbReference>
<organism evidence="8 9">
    <name type="scientific">Paramormyrops kingsleyae</name>
    <dbReference type="NCBI Taxonomy" id="1676925"/>
    <lineage>
        <taxon>Eukaryota</taxon>
        <taxon>Metazoa</taxon>
        <taxon>Chordata</taxon>
        <taxon>Craniata</taxon>
        <taxon>Vertebrata</taxon>
        <taxon>Euteleostomi</taxon>
        <taxon>Actinopterygii</taxon>
        <taxon>Neopterygii</taxon>
        <taxon>Teleostei</taxon>
        <taxon>Osteoglossocephala</taxon>
        <taxon>Osteoglossomorpha</taxon>
        <taxon>Osteoglossiformes</taxon>
        <taxon>Mormyridae</taxon>
        <taxon>Paramormyrops</taxon>
    </lineage>
</organism>
<feature type="compositionally biased region" description="Basic and acidic residues" evidence="6">
    <location>
        <begin position="1431"/>
        <end position="1441"/>
    </location>
</feature>
<accession>A0A3B3Q7K7</accession>
<evidence type="ECO:0000256" key="6">
    <source>
        <dbReference type="SAM" id="MobiDB-lite"/>
    </source>
</evidence>
<proteinExistence type="predicted"/>
<dbReference type="PANTHER" id="PTHR12112">
    <property type="entry name" value="BNIP - RELATED"/>
    <property type="match status" value="1"/>
</dbReference>
<feature type="region of interest" description="Disordered" evidence="6">
    <location>
        <begin position="1609"/>
        <end position="1635"/>
    </location>
</feature>
<protein>
    <recommendedName>
        <fullName evidence="4">Protein prune homolog 2</fullName>
    </recommendedName>
    <alternativeName>
        <fullName evidence="5">BNIP2 motif-containing molecule at the C-terminal region 1</fullName>
    </alternativeName>
</protein>
<evidence type="ECO:0000256" key="4">
    <source>
        <dbReference type="ARBA" id="ARBA00039860"/>
    </source>
</evidence>
<keyword evidence="9" id="KW-1185">Reference proteome</keyword>
<evidence type="ECO:0000313" key="8">
    <source>
        <dbReference type="Ensembl" id="ENSPKIP00000001381.1"/>
    </source>
</evidence>
<feature type="region of interest" description="Disordered" evidence="6">
    <location>
        <begin position="1947"/>
        <end position="1994"/>
    </location>
</feature>
<dbReference type="OrthoDB" id="19923at2759"/>
<feature type="compositionally biased region" description="Basic and acidic residues" evidence="6">
    <location>
        <begin position="1610"/>
        <end position="1633"/>
    </location>
</feature>
<dbReference type="GO" id="GO:0006915">
    <property type="term" value="P:apoptotic process"/>
    <property type="evidence" value="ECO:0007669"/>
    <property type="project" value="UniProtKB-KW"/>
</dbReference>
<dbReference type="Pfam" id="PF13716">
    <property type="entry name" value="CRAL_TRIO_2"/>
    <property type="match status" value="1"/>
</dbReference>
<feature type="compositionally biased region" description="Acidic residues" evidence="6">
    <location>
        <begin position="2016"/>
        <end position="2039"/>
    </location>
</feature>
<dbReference type="CDD" id="cd00170">
    <property type="entry name" value="SEC14"/>
    <property type="match status" value="1"/>
</dbReference>
<sequence>MEEFLLRAKSVLESGSQCAGIHAVLGREEADVDSVAASLGYAYFLSQKEPGDCLCVPILNQHRSQPAVPDETRAFLQRLGVAESAMLWRDDIDQFMLHAARKLTVTLLDSDAIIGGKAGSLASSDVKVIHRSERRGGASEAASLTAAVAREILQEASERLAPPLVGLLREALLVLSRERLTKDGRLPPACEELLGELERGCPQQDQGGHSGGSAARGDIRGISTDEILLREQKELLDGDVKLLISVVSLDLEDYSTHPSVIWDLKSFCDRHGYQGLVLVSSTLYEVHHQCQQVAVYSTNKDIFSQICCELEEANISSLDVEPLSCTLHALQLYRCRNTAVYTEQVVMLVKEFLERRQRSLAQNSRTSSTEGVAGSAPLSQGSSGITDMYSSDAEPASTISIHSPENPAELSEPQPAFGEGGPELLSPDSGMATVRSSRSSKESSVFLSDDSPMGETTGFFQNPALGLCVVATAVDQGAQEHRPSVRNKSDNFDLLSLDPMHDCSSSPPDDDVKLCGATKEHMASSLLEDDELSLIDFYDSDGQRVSEGSYLSEDRFTLPCMEQSGSDGSDTRIPPTPMNSFVETSPLSHGLPKFFSEDIMEKINGIVNKESVSSSDPWDDLMSDTKGSTSDDAIIWSLAEVRDIGEKSPDIGLNSRMELKGTGGREKEEYLIKEGSQSSDSLLWSPPAMKDALDVFEWNVDVSDSNQAATQHEQVSDVTLANTLIQQVICNLCDDLNSDTLEANESMAISSKPGVHIENNDNGKDPHYTCSEGTNSEILFVQNDSSCTESTKNVCLVSDITNDFHLKANLQLIEKKDCLSYSDSVIASRSEGLSADYDLSLIELNETEVSSLTNKEIDLMHVDRDFSLLKLRSQLTESPGDLTVSHKNANESIGESQEKSSLLLEDLFLQKIENEPPNEKDPSPDTSSTWNPFVQTVPPAEEYNSWVPNIGVSDMWSSGSLGDIQSVPVGEEKYVPFFNTEGSSVVEKPRTMEAQTKFTPETCKGGGPPRSDIDPSSVENGIQTSCAIFNLESLDMWNTTICDDSQSTITSPETADHSEASEQCSGRAQGDSMDCLSQDIHRSMEMWNTTIQEDTQSASPQTRDDGIEVGSCETPFRNDSQEGHEDTDIGSSKDTENIQSGHWSWSKTSTDIYGPESRKESKTTNYIPDSQILSVGRSLNETSARSDRAAGLLQENSIDSGQRHTFNELTLDTKTDIILKMDNKNIYKQTELDQVNDFEHRQKFLDHQSSEKNLHTIPITKQMVKSVSQYDNVDPEVQWDQASPNFMTYQETNTLTETSSQIEDQSTFTEECRHDAASTELTFYFGPGLLHDRDGCAPETERVFPVHTRETAYGKYQVERAKETDHRNLDFSTPQRHLHSSKDKVVPQIEICDNSQTETLFINDLNQQKEDIFKNATKFPSNLCPADSTDDEKTTRQEPSHHMRNGSLTLLGVEGEGHISKPVSSPESGRNMSDGSWVDSEYENDVESMEETSHFSPFILLDDSLHSDSSMFPLNQVDDSVTSDLPSADGAAYLSKENNKSSNCSDFLSVEELEISELLEYPNICTRESEDIFLATPTQVDEHPHMACIDSETRAVALEAMSPTLWDTDSLDRKQDSSERLQLESRDDVRSFSDGDSSGLEMEYIIVLGQGTVQEGDGKSRTENITPDLLSSLVDINKPCTKDAHVKNTCQRDTNVKSSEINAEFQLNTNFPNHCEEPADVKSSASVKDTFTRFKAKDDVYVRSQISLEDSDDEGRSTLGTQGWTLLDRQKKLVDSPEESSAITDSPLGGSGGIIKDMDSPLASNARKGADGIFLHFTGSDINCVVHEREKQNIIHGFSQHTHLAQPPPVGIIPVPMNVKSVGRNREPECTVGDQIYKDYEEVIAEQLIDQEDVAEVMREKTGSSSAGILQAAGFRGFRQECLPVGNLGDSEAGLIVQWTENKDLAQCTISGSPTEDVGMDNQYDEDMTSPSGAENRPAPPSSLDLHGTHPQRKKLAAPEINLSLDQSEGSILSDDALDTPDDLDINVDDMDTPDEADSLDYAGHGNEQEWQESQQDTVGEPTEAIPEYTTEEERQDAKLWRTVIIGEQEHRIDMKCIGPYQRVISHGGYYGDLNAIIVFAACFLPDSNRDNYHYIMENLFLYVISTLELMVAEDYMIVYLNGATPRRRMPGLGWLKKCYHMIDRRLRKNLKSFIIVHPSWFIRTILAVTRPFISSKFSSKIKYVNSLAELSELIPMEYVHIPESIVKLDEKLKEAAEMDKLNSFLHGPEPASGQLETDKSLNASDS</sequence>
<dbReference type="GeneTree" id="ENSGT00940000154422"/>
<feature type="compositionally biased region" description="Polar residues" evidence="6">
    <location>
        <begin position="377"/>
        <end position="389"/>
    </location>
</feature>
<evidence type="ECO:0000259" key="7">
    <source>
        <dbReference type="PROSITE" id="PS50191"/>
    </source>
</evidence>
<reference evidence="8" key="2">
    <citation type="submission" date="2025-09" db="UniProtKB">
        <authorList>
            <consortium name="Ensembl"/>
        </authorList>
    </citation>
    <scope>IDENTIFICATION</scope>
</reference>
<feature type="region of interest" description="Disordered" evidence="6">
    <location>
        <begin position="1093"/>
        <end position="1164"/>
    </location>
</feature>
<dbReference type="InterPro" id="IPR001251">
    <property type="entry name" value="CRAL-TRIO_dom"/>
</dbReference>
<feature type="region of interest" description="Disordered" evidence="6">
    <location>
        <begin position="2265"/>
        <end position="2287"/>
    </location>
</feature>
<dbReference type="FunFam" id="3.40.525.10:FF:000001">
    <property type="entry name" value="BCL2/adenovirus E1B protein-interacting protein 2"/>
    <property type="match status" value="1"/>
</dbReference>
<dbReference type="STRING" id="1676925.ENSPKIP00000001381"/>
<dbReference type="SUPFAM" id="SSF52087">
    <property type="entry name" value="CRAL/TRIO domain"/>
    <property type="match status" value="1"/>
</dbReference>
<dbReference type="PANTHER" id="PTHR12112:SF11">
    <property type="entry name" value="PROTEIN PRUNE HOMOLOG 2"/>
    <property type="match status" value="1"/>
</dbReference>
<feature type="compositionally biased region" description="Basic and acidic residues" evidence="6">
    <location>
        <begin position="1119"/>
        <end position="1136"/>
    </location>
</feature>
<feature type="region of interest" description="Disordered" evidence="6">
    <location>
        <begin position="1046"/>
        <end position="1073"/>
    </location>
</feature>
<name>A0A3B3Q7K7_9TELE</name>
<evidence type="ECO:0000256" key="3">
    <source>
        <dbReference type="ARBA" id="ARBA00022703"/>
    </source>
</evidence>
<reference evidence="8" key="1">
    <citation type="submission" date="2025-08" db="UniProtKB">
        <authorList>
            <consortium name="Ensembl"/>
        </authorList>
    </citation>
    <scope>IDENTIFICATION</scope>
</reference>
<feature type="domain" description="CRAL-TRIO" evidence="7">
    <location>
        <begin position="2098"/>
        <end position="2254"/>
    </location>
</feature>
<dbReference type="Gene3D" id="3.40.525.10">
    <property type="entry name" value="CRAL-TRIO lipid binding domain"/>
    <property type="match status" value="1"/>
</dbReference>
<comment type="subcellular location">
    <subcellularLocation>
        <location evidence="1">Cytoplasm</location>
    </subcellularLocation>
</comment>
<evidence type="ECO:0000256" key="5">
    <source>
        <dbReference type="ARBA" id="ARBA00042084"/>
    </source>
</evidence>
<dbReference type="Ensembl" id="ENSPKIT00000025300.1">
    <property type="protein sequence ID" value="ENSPKIP00000001381.1"/>
    <property type="gene ID" value="ENSPKIG00000019698.1"/>
</dbReference>
<feature type="compositionally biased region" description="Polar residues" evidence="6">
    <location>
        <begin position="360"/>
        <end position="370"/>
    </location>
</feature>
<dbReference type="InterPro" id="IPR022181">
    <property type="entry name" value="Bcl2-/adenovirus-E1B"/>
</dbReference>
<dbReference type="Proteomes" id="UP000261540">
    <property type="component" value="Unplaced"/>
</dbReference>
<evidence type="ECO:0000256" key="2">
    <source>
        <dbReference type="ARBA" id="ARBA00022490"/>
    </source>
</evidence>
<feature type="region of interest" description="Disordered" evidence="6">
    <location>
        <begin position="1775"/>
        <end position="1796"/>
    </location>
</feature>
<feature type="region of interest" description="Disordered" evidence="6">
    <location>
        <begin position="1423"/>
        <end position="1443"/>
    </location>
</feature>
<dbReference type="KEGG" id="pki:111839238"/>
<keyword evidence="3" id="KW-0053">Apoptosis</keyword>
<dbReference type="Pfam" id="PF12496">
    <property type="entry name" value="BNIP2"/>
    <property type="match status" value="1"/>
</dbReference>
<dbReference type="PROSITE" id="PS50191">
    <property type="entry name" value="CRAL_TRIO"/>
    <property type="match status" value="1"/>
</dbReference>
<feature type="region of interest" description="Disordered" evidence="6">
    <location>
        <begin position="2006"/>
        <end position="2043"/>
    </location>
</feature>
<dbReference type="SMART" id="SM00516">
    <property type="entry name" value="SEC14"/>
    <property type="match status" value="1"/>
</dbReference>
<keyword evidence="2" id="KW-0963">Cytoplasm</keyword>
<dbReference type="GO" id="GO:0005737">
    <property type="term" value="C:cytoplasm"/>
    <property type="evidence" value="ECO:0007669"/>
    <property type="project" value="UniProtKB-SubCell"/>
</dbReference>
<evidence type="ECO:0000313" key="9">
    <source>
        <dbReference type="Proteomes" id="UP000261540"/>
    </source>
</evidence>
<feature type="compositionally biased region" description="Polar residues" evidence="6">
    <location>
        <begin position="1137"/>
        <end position="1151"/>
    </location>
</feature>
<evidence type="ECO:0000256" key="1">
    <source>
        <dbReference type="ARBA" id="ARBA00004496"/>
    </source>
</evidence>
<dbReference type="Gene3D" id="3.90.1640.10">
    <property type="entry name" value="inorganic pyrophosphatase (n-terminal core)"/>
    <property type="match status" value="1"/>
</dbReference>
<feature type="region of interest" description="Disordered" evidence="6">
    <location>
        <begin position="360"/>
        <end position="453"/>
    </location>
</feature>